<gene>
    <name evidence="5" type="ORF">LBRM2904_32.3210</name>
</gene>
<evidence type="ECO:0000259" key="4">
    <source>
        <dbReference type="PROSITE" id="PS51424"/>
    </source>
</evidence>
<proteinExistence type="predicted"/>
<evidence type="ECO:0000256" key="1">
    <source>
        <dbReference type="ARBA" id="ARBA00022737"/>
    </source>
</evidence>
<organism evidence="5 6">
    <name type="scientific">Leishmania braziliensis MHOM/BR/75/M2904</name>
    <dbReference type="NCBI Taxonomy" id="420245"/>
    <lineage>
        <taxon>Eukaryota</taxon>
        <taxon>Discoba</taxon>
        <taxon>Euglenozoa</taxon>
        <taxon>Kinetoplastea</taxon>
        <taxon>Metakinetoplastina</taxon>
        <taxon>Trypanosomatida</taxon>
        <taxon>Trypanosomatidae</taxon>
        <taxon>Leishmaniinae</taxon>
        <taxon>Leishmania</taxon>
        <taxon>Leishmania braziliensis species complex</taxon>
    </lineage>
</organism>
<dbReference type="AlphaFoldDB" id="A0A3P3ZFM4"/>
<sequence>MFHTNGDGILETPSVQPTATNEAPITQPPPPKTNVVQEVHTALPARNDDLDDRKTPLRCFGANEASALPHAAAGTGDGETESPPPKAPTQAQMVEIRSVVSSTAAAAHVDPSTIATAVVVPSAAREAGPGPVVQGRVLYTSAEPRAVNDLPITRGRVMLGVHESVPPAAVVQPAAVAVTSGGIGSGAQQLSDLQQHLLQMREQTKGQSLMARYVLQNAARDEAHSSSFSATATTADTHHPRGIMKLVQSVPRLRFRSQQVHRRKITLLGYQEVGKTSLRKCFESEPFFFKDLPDVRTTTGVEVQEKSMTIDSETVHLILSDFAGQESYHSHTYFLTERSIFLLVWKLSAVEQDFQSSGINAREEKRLQRWIAEVFAKYPHARIVLVATHLDELRVQGQRSVEMILNKVEGKLRSYIDDLIAASNATAAPTPGTPALTSSSTTVGGASSPQRSRRYCTWRRCVTRAGSLSATSLFRARHVLSSPLETRCDTSLARRLAVC</sequence>
<accession>A0A3P3ZFM4</accession>
<keyword evidence="1" id="KW-0677">Repeat</keyword>
<dbReference type="Pfam" id="PF08477">
    <property type="entry name" value="Roc"/>
    <property type="match status" value="1"/>
</dbReference>
<evidence type="ECO:0000313" key="6">
    <source>
        <dbReference type="Proteomes" id="UP000319462"/>
    </source>
</evidence>
<dbReference type="InterPro" id="IPR020859">
    <property type="entry name" value="ROC"/>
</dbReference>
<evidence type="ECO:0000256" key="2">
    <source>
        <dbReference type="ARBA" id="ARBA00022741"/>
    </source>
</evidence>
<feature type="compositionally biased region" description="Low complexity" evidence="3">
    <location>
        <begin position="429"/>
        <end position="442"/>
    </location>
</feature>
<evidence type="ECO:0000313" key="5">
    <source>
        <dbReference type="EMBL" id="SYZ68834.1"/>
    </source>
</evidence>
<feature type="domain" description="Roc" evidence="4">
    <location>
        <begin position="256"/>
        <end position="447"/>
    </location>
</feature>
<evidence type="ECO:0000256" key="3">
    <source>
        <dbReference type="SAM" id="MobiDB-lite"/>
    </source>
</evidence>
<dbReference type="Proteomes" id="UP000319462">
    <property type="component" value="Chromosome 32"/>
</dbReference>
<dbReference type="EMBL" id="LS997631">
    <property type="protein sequence ID" value="SYZ68834.1"/>
    <property type="molecule type" value="Genomic_DNA"/>
</dbReference>
<feature type="region of interest" description="Disordered" evidence="3">
    <location>
        <begin position="1"/>
        <end position="88"/>
    </location>
</feature>
<dbReference type="PRINTS" id="PR00449">
    <property type="entry name" value="RASTRNSFRMNG"/>
</dbReference>
<dbReference type="InterPro" id="IPR027417">
    <property type="entry name" value="P-loop_NTPase"/>
</dbReference>
<name>A0A3P3ZFM4_LEIBR</name>
<feature type="region of interest" description="Disordered" evidence="3">
    <location>
        <begin position="429"/>
        <end position="450"/>
    </location>
</feature>
<dbReference type="Gene3D" id="3.30.70.1390">
    <property type="entry name" value="ROC domain from the Parkinson's disease-associated leucine-rich repeat kinase 2"/>
    <property type="match status" value="1"/>
</dbReference>
<dbReference type="PROSITE" id="PS51424">
    <property type="entry name" value="ROC"/>
    <property type="match status" value="1"/>
</dbReference>
<protein>
    <submittedName>
        <fullName evidence="5">Miro-like_protein/Ras_family/Gtr1/RagA_G_protein_ conserved_region_containing_protein</fullName>
    </submittedName>
</protein>
<dbReference type="GO" id="GO:0000166">
    <property type="term" value="F:nucleotide binding"/>
    <property type="evidence" value="ECO:0007669"/>
    <property type="project" value="UniProtKB-KW"/>
</dbReference>
<dbReference type="SUPFAM" id="SSF52540">
    <property type="entry name" value="P-loop containing nucleoside triphosphate hydrolases"/>
    <property type="match status" value="1"/>
</dbReference>
<feature type="compositionally biased region" description="Polar residues" evidence="3">
    <location>
        <begin position="13"/>
        <end position="24"/>
    </location>
</feature>
<keyword evidence="2" id="KW-0547">Nucleotide-binding</keyword>
<feature type="compositionally biased region" description="Basic and acidic residues" evidence="3">
    <location>
        <begin position="46"/>
        <end position="55"/>
    </location>
</feature>
<dbReference type="Gene3D" id="3.40.50.300">
    <property type="entry name" value="P-loop containing nucleotide triphosphate hydrolases"/>
    <property type="match status" value="1"/>
</dbReference>
<reference evidence="5 6" key="1">
    <citation type="submission" date="2018-09" db="EMBL/GenBank/DDBJ databases">
        <authorList>
            <person name="Peiro R."/>
            <person name="Begona"/>
            <person name="Cbmso G."/>
            <person name="Lopez M."/>
            <person name="Gonzalez S."/>
        </authorList>
    </citation>
    <scope>NUCLEOTIDE SEQUENCE [LARGE SCALE GENOMIC DNA]</scope>
</reference>